<keyword evidence="1" id="KW-1133">Transmembrane helix</keyword>
<evidence type="ECO:0000256" key="1">
    <source>
        <dbReference type="SAM" id="Phobius"/>
    </source>
</evidence>
<dbReference type="Proteomes" id="UP000254712">
    <property type="component" value="Unassembled WGS sequence"/>
</dbReference>
<dbReference type="EMBL" id="UGXT01000002">
    <property type="protein sequence ID" value="SUH35451.1"/>
    <property type="molecule type" value="Genomic_DNA"/>
</dbReference>
<accession>A0A379WNZ7</accession>
<dbReference type="AlphaFoldDB" id="A0A379WNZ7"/>
<name>A0A379WNZ7_SALET</name>
<keyword evidence="1" id="KW-0472">Membrane</keyword>
<organism evidence="2 3">
    <name type="scientific">Salmonella enterica I</name>
    <dbReference type="NCBI Taxonomy" id="59201"/>
    <lineage>
        <taxon>Bacteria</taxon>
        <taxon>Pseudomonadati</taxon>
        <taxon>Pseudomonadota</taxon>
        <taxon>Gammaproteobacteria</taxon>
        <taxon>Enterobacterales</taxon>
        <taxon>Enterobacteriaceae</taxon>
        <taxon>Salmonella</taxon>
    </lineage>
</organism>
<sequence>MVALAICCVLGGVAAPWLLPMISTAVPLPLETAHTTVSQPMITLLLVACPLLPFIIMAMFKGNRLPSRSRGAALGVRLRP</sequence>
<evidence type="ECO:0000313" key="2">
    <source>
        <dbReference type="EMBL" id="SUH35451.1"/>
    </source>
</evidence>
<protein>
    <submittedName>
        <fullName evidence="2">Formate hydrogenlyase subunit 3</fullName>
    </submittedName>
</protein>
<proteinExistence type="predicted"/>
<feature type="transmembrane region" description="Helical" evidence="1">
    <location>
        <begin position="41"/>
        <end position="60"/>
    </location>
</feature>
<gene>
    <name evidence="2" type="primary">hycC_2</name>
    <name evidence="2" type="ORF">NCTC8261_01670</name>
</gene>
<keyword evidence="2" id="KW-0456">Lyase</keyword>
<dbReference type="GO" id="GO:0016829">
    <property type="term" value="F:lyase activity"/>
    <property type="evidence" value="ECO:0007669"/>
    <property type="project" value="UniProtKB-KW"/>
</dbReference>
<evidence type="ECO:0000313" key="3">
    <source>
        <dbReference type="Proteomes" id="UP000254712"/>
    </source>
</evidence>
<keyword evidence="1" id="KW-0812">Transmembrane</keyword>
<reference evidence="2 3" key="1">
    <citation type="submission" date="2018-06" db="EMBL/GenBank/DDBJ databases">
        <authorList>
            <consortium name="Pathogen Informatics"/>
            <person name="Doyle S."/>
        </authorList>
    </citation>
    <scope>NUCLEOTIDE SEQUENCE [LARGE SCALE GENOMIC DNA]</scope>
    <source>
        <strain evidence="2 3">NCTC8261</strain>
    </source>
</reference>